<accession>A0A9W6TLG7</accession>
<dbReference type="Proteomes" id="UP001165121">
    <property type="component" value="Unassembled WGS sequence"/>
</dbReference>
<proteinExistence type="predicted"/>
<dbReference type="EMBL" id="BSXT01000041">
    <property type="protein sequence ID" value="GMF15694.1"/>
    <property type="molecule type" value="Genomic_DNA"/>
</dbReference>
<feature type="compositionally biased region" description="Basic and acidic residues" evidence="1">
    <location>
        <begin position="51"/>
        <end position="75"/>
    </location>
</feature>
<comment type="caution">
    <text evidence="2">The sequence shown here is derived from an EMBL/GenBank/DDBJ whole genome shotgun (WGS) entry which is preliminary data.</text>
</comment>
<feature type="compositionally biased region" description="Polar residues" evidence="1">
    <location>
        <begin position="104"/>
        <end position="116"/>
    </location>
</feature>
<feature type="region of interest" description="Disordered" evidence="1">
    <location>
        <begin position="1"/>
        <end position="123"/>
    </location>
</feature>
<name>A0A9W6TLG7_9STRA</name>
<feature type="compositionally biased region" description="Basic residues" evidence="1">
    <location>
        <begin position="16"/>
        <end position="26"/>
    </location>
</feature>
<dbReference type="AlphaFoldDB" id="A0A9W6TLG7"/>
<evidence type="ECO:0000313" key="2">
    <source>
        <dbReference type="EMBL" id="GMF15694.1"/>
    </source>
</evidence>
<organism evidence="2 3">
    <name type="scientific">Phytophthora fragariaefolia</name>
    <dbReference type="NCBI Taxonomy" id="1490495"/>
    <lineage>
        <taxon>Eukaryota</taxon>
        <taxon>Sar</taxon>
        <taxon>Stramenopiles</taxon>
        <taxon>Oomycota</taxon>
        <taxon>Peronosporomycetes</taxon>
        <taxon>Peronosporales</taxon>
        <taxon>Peronosporaceae</taxon>
        <taxon>Phytophthora</taxon>
    </lineage>
</organism>
<evidence type="ECO:0000313" key="3">
    <source>
        <dbReference type="Proteomes" id="UP001165121"/>
    </source>
</evidence>
<feature type="compositionally biased region" description="Low complexity" evidence="1">
    <location>
        <begin position="304"/>
        <end position="324"/>
    </location>
</feature>
<reference evidence="2" key="1">
    <citation type="submission" date="2023-04" db="EMBL/GenBank/DDBJ databases">
        <title>Phytophthora fragariaefolia NBRC 109709.</title>
        <authorList>
            <person name="Ichikawa N."/>
            <person name="Sato H."/>
            <person name="Tonouchi N."/>
        </authorList>
    </citation>
    <scope>NUCLEOTIDE SEQUENCE</scope>
    <source>
        <strain evidence="2">NBRC 109709</strain>
    </source>
</reference>
<sequence>MPPEEQPSLEDVERTVRRRNFPRRRAAREAKESTEAQAQPDSEPAIQEVHQATRDAGTRDDSVKEPPKGSERDSVWESLGVPKSDAFTPASVGDTVKVAPPAVDTTSEASQPTQDVVTLEDNSKEEPIQLALKDEDPLPAASPILIQEGTQGPSPEVPETSATRVLVDLTEVTDPDAQMQVGEMTAAQAKAYVADQVRRWELVVSPSIEYSRPSPVPDFRPWWVTMMATSEYVASRMSMANPNDAWNSEWNPARLDPSTAVDVTGVMVPPSSLSPRECGALTQTLFFEAGFSLFGTTIADSDESNFSGVSGSRSSGKYSSSSSSMWPFGGAPAGTHRPYAGATGMVMTVQGATFQDASPVGVQVTETILPVPPVLVDQDDVVMSDRAEPMCLTQEALTRKESAQVQQSESLHQAFQAIQALATQASSKEEWITRTLEAQACTSEQTSARPTRIPVAQPLVTSTNIEDIREEEACRAQAHAQAELERRLQQ</sequence>
<keyword evidence="3" id="KW-1185">Reference proteome</keyword>
<protein>
    <submittedName>
        <fullName evidence="2">Unnamed protein product</fullName>
    </submittedName>
</protein>
<feature type="region of interest" description="Disordered" evidence="1">
    <location>
        <begin position="303"/>
        <end position="324"/>
    </location>
</feature>
<evidence type="ECO:0000256" key="1">
    <source>
        <dbReference type="SAM" id="MobiDB-lite"/>
    </source>
</evidence>
<gene>
    <name evidence="2" type="ORF">Pfra01_000052100</name>
</gene>